<feature type="transmembrane region" description="Helical" evidence="1">
    <location>
        <begin position="155"/>
        <end position="174"/>
    </location>
</feature>
<proteinExistence type="predicted"/>
<dbReference type="Pfam" id="PF11193">
    <property type="entry name" value="DUF2812"/>
    <property type="match status" value="1"/>
</dbReference>
<evidence type="ECO:0000256" key="1">
    <source>
        <dbReference type="SAM" id="Phobius"/>
    </source>
</evidence>
<gene>
    <name evidence="2" type="ORF">FILTAD_03063</name>
</gene>
<evidence type="ECO:0000313" key="3">
    <source>
        <dbReference type="Proteomes" id="UP000270468"/>
    </source>
</evidence>
<feature type="transmembrane region" description="Helical" evidence="1">
    <location>
        <begin position="209"/>
        <end position="229"/>
    </location>
</feature>
<dbReference type="InterPro" id="IPR021359">
    <property type="entry name" value="DUF2812"/>
</dbReference>
<sequence>MKMSKSVYKVRPNDYWRIGEHENWFEEMAVKGLYLKKLGKMFATFEKGEPKQMKYRIDISIDRKIPDNQLEMYAESGWEYVTRDKFFYVFSSPVELNAPELHTDSAEQSFTIKKLNQKLMRNAIFTVMATMLIIGMLTAIWFLDGTPIYVLIEGWAIQQTILAAFIGYTAYTSLRATVSIRALRKNLMEGKPINRHATWNKRDRLRSTFVVVFTIVIGLSAVFPIVQLVKMKTETLPEENGNLPIVRLADIERNPDLIREEAEYMNDGVDWANRYSTNWGPFAPVQYDTDEIGIVSGKEWSDGSGQYSPSVHTKVYQLTIPAMADRLITDLVKWHWFDENKEDYVEMNHPNLDRLIVYEDAEMKKVFAAKGKGVIFVRYHGNANVQSIVDEIERKIMLISGSKNLSEKESN</sequence>
<dbReference type="EMBL" id="UXAV01000065">
    <property type="protein sequence ID" value="VDC33890.1"/>
    <property type="molecule type" value="Genomic_DNA"/>
</dbReference>
<protein>
    <recommendedName>
        <fullName evidence="4">DUF2812 domain-containing protein</fullName>
    </recommendedName>
</protein>
<keyword evidence="3" id="KW-1185">Reference proteome</keyword>
<evidence type="ECO:0000313" key="2">
    <source>
        <dbReference type="EMBL" id="VDC33890.1"/>
    </source>
</evidence>
<name>A0A3P5XXN1_9BACL</name>
<keyword evidence="1" id="KW-0812">Transmembrane</keyword>
<dbReference type="Proteomes" id="UP000270468">
    <property type="component" value="Unassembled WGS sequence"/>
</dbReference>
<organism evidence="2 3">
    <name type="scientific">Filibacter tadaridae</name>
    <dbReference type="NCBI Taxonomy" id="2483811"/>
    <lineage>
        <taxon>Bacteria</taxon>
        <taxon>Bacillati</taxon>
        <taxon>Bacillota</taxon>
        <taxon>Bacilli</taxon>
        <taxon>Bacillales</taxon>
        <taxon>Caryophanaceae</taxon>
        <taxon>Filibacter</taxon>
    </lineage>
</organism>
<keyword evidence="1" id="KW-1133">Transmembrane helix</keyword>
<accession>A0A3P5XXN1</accession>
<keyword evidence="1" id="KW-0472">Membrane</keyword>
<dbReference type="AlphaFoldDB" id="A0A3P5XXN1"/>
<reference evidence="2 3" key="1">
    <citation type="submission" date="2018-11" db="EMBL/GenBank/DDBJ databases">
        <authorList>
            <person name="Criscuolo A."/>
        </authorList>
    </citation>
    <scope>NUCLEOTIDE SEQUENCE [LARGE SCALE GENOMIC DNA]</scope>
    <source>
        <strain evidence="2">ATB-66</strain>
    </source>
</reference>
<evidence type="ECO:0008006" key="4">
    <source>
        <dbReference type="Google" id="ProtNLM"/>
    </source>
</evidence>
<feature type="transmembrane region" description="Helical" evidence="1">
    <location>
        <begin position="123"/>
        <end position="143"/>
    </location>
</feature>